<organism evidence="4 5">
    <name type="scientific">Candidatus Desulfovibrio kirbyi</name>
    <dbReference type="NCBI Taxonomy" id="2696086"/>
    <lineage>
        <taxon>Bacteria</taxon>
        <taxon>Pseudomonadati</taxon>
        <taxon>Thermodesulfobacteriota</taxon>
        <taxon>Desulfovibrionia</taxon>
        <taxon>Desulfovibrionales</taxon>
        <taxon>Desulfovibrionaceae</taxon>
        <taxon>Desulfovibrio</taxon>
    </lineage>
</organism>
<dbReference type="PANTHER" id="PTHR43764:SF1">
    <property type="entry name" value="MOLYBDOPTERIN MOLYBDOTRANSFERASE"/>
    <property type="match status" value="1"/>
</dbReference>
<comment type="pathway">
    <text evidence="1">Cofactor biosynthesis; molybdopterin biosynthesis.</text>
</comment>
<comment type="caution">
    <text evidence="4">The sequence shown here is derived from an EMBL/GenBank/DDBJ whole genome shotgun (WGS) entry which is preliminary data.</text>
</comment>
<evidence type="ECO:0000313" key="4">
    <source>
        <dbReference type="EMBL" id="GFH62655.1"/>
    </source>
</evidence>
<accession>A0A6L2R562</accession>
<evidence type="ECO:0000313" key="5">
    <source>
        <dbReference type="Proteomes" id="UP000505077"/>
    </source>
</evidence>
<dbReference type="InterPro" id="IPR001453">
    <property type="entry name" value="MoaB/Mog_dom"/>
</dbReference>
<protein>
    <submittedName>
        <fullName evidence="4">MogA/MoaB family molybdenum cofactor biosynthesis protein</fullName>
    </submittedName>
</protein>
<dbReference type="SUPFAM" id="SSF53218">
    <property type="entry name" value="Molybdenum cofactor biosynthesis proteins"/>
    <property type="match status" value="1"/>
</dbReference>
<dbReference type="CDD" id="cd00886">
    <property type="entry name" value="MogA_MoaB"/>
    <property type="match status" value="1"/>
</dbReference>
<name>A0A6L2R562_9BACT</name>
<dbReference type="EMBL" id="BLLL01000003">
    <property type="protein sequence ID" value="GFH62655.1"/>
    <property type="molecule type" value="Genomic_DNA"/>
</dbReference>
<dbReference type="Pfam" id="PF00994">
    <property type="entry name" value="MoCF_biosynth"/>
    <property type="match status" value="1"/>
</dbReference>
<sequence length="265" mass="27616">MPLTLYLSPCAAGDRLPLITGTAPVKTVHSATPETASRFNTLSVGTTLHGKNDDAPMLKMTGWAWLPDSVGAHAVRRPLLTALCDITPRTAGTALTLETQKTGHSLAWITLSDKGALGLREDRSGPAIAERMDRTLPLCHSQGYLLPDDARMLRALLTDLALNQGYDVICTTGGTGLSPRDITPQVTASLLDMSLPGFTQAMLAASLAATPHAAVSRAAAGVLGNAIIINLPGSRKAVLENLAAVLPALPHALEKLHGDPTDCGG</sequence>
<dbReference type="GO" id="GO:0006777">
    <property type="term" value="P:Mo-molybdopterin cofactor biosynthetic process"/>
    <property type="evidence" value="ECO:0007669"/>
    <property type="project" value="UniProtKB-KW"/>
</dbReference>
<dbReference type="Proteomes" id="UP000505077">
    <property type="component" value="Unassembled WGS sequence"/>
</dbReference>
<dbReference type="PANTHER" id="PTHR43764">
    <property type="entry name" value="MOLYBDENUM COFACTOR BIOSYNTHESIS"/>
    <property type="match status" value="1"/>
</dbReference>
<dbReference type="Gene3D" id="3.40.980.10">
    <property type="entry name" value="MoaB/Mog-like domain"/>
    <property type="match status" value="1"/>
</dbReference>
<dbReference type="SMART" id="SM00852">
    <property type="entry name" value="MoCF_biosynth"/>
    <property type="match status" value="1"/>
</dbReference>
<evidence type="ECO:0000256" key="1">
    <source>
        <dbReference type="ARBA" id="ARBA00005046"/>
    </source>
</evidence>
<proteinExistence type="predicted"/>
<keyword evidence="2" id="KW-0501">Molybdenum cofactor biosynthesis</keyword>
<dbReference type="InterPro" id="IPR036425">
    <property type="entry name" value="MoaB/Mog-like_dom_sf"/>
</dbReference>
<evidence type="ECO:0000259" key="3">
    <source>
        <dbReference type="SMART" id="SM00852"/>
    </source>
</evidence>
<reference evidence="4 5" key="1">
    <citation type="journal article" date="2020" name="ISME J.">
        <title>Parallel Reductive Genome Evolution in Desulfovibrio Ectosymbionts Independently Acquired by Trichonympha Protists in the Termite Gut.</title>
        <authorList>
            <person name="Takeuchi M."/>
            <person name="Kuwahara H."/>
            <person name="Murakami T."/>
            <person name="Takahashi K."/>
            <person name="Kajitani R."/>
            <person name="Toyoda A."/>
            <person name="Itoh T."/>
            <person name="Ohkuma M."/>
            <person name="Hongoh Y."/>
        </authorList>
    </citation>
    <scope>NUCLEOTIDE SEQUENCE [LARGE SCALE GENOMIC DNA]</scope>
    <source>
        <strain evidence="4">ZnDsv-02</strain>
    </source>
</reference>
<dbReference type="AlphaFoldDB" id="A0A6L2R562"/>
<dbReference type="InterPro" id="IPR051920">
    <property type="entry name" value="MPT_Adenylyltrnsfr/MoaC-Rel"/>
</dbReference>
<evidence type="ECO:0000256" key="2">
    <source>
        <dbReference type="ARBA" id="ARBA00023150"/>
    </source>
</evidence>
<gene>
    <name evidence="4" type="primary">moaB</name>
    <name evidence="4" type="ORF">ZNDK_0426</name>
</gene>
<feature type="domain" description="MoaB/Mog" evidence="3">
    <location>
        <begin position="107"/>
        <end position="252"/>
    </location>
</feature>